<sequence>MNKTLTHSCRWGRWAAALMGTCWWVSALAADGLCDGLVQDKMAHPMTALAKPKLGKAVTDPEFGTRIRRISKAGSGHQIVPAYSTIPAWNADESLLVLYHRGNGVPHGSGHHLYDGRTYAYLRPLAIDPPDIEQFFWHATDARLMLYVDAKNRLIQLDVTTNTKTVLKSFSCGGRVSGGGDVMYTSWDSDVIGLSCQGKGFSYRISTGSEGARVPVSGGLSPTASASGQWLFVPMGQQAQVRDLSMGLLRTIDVRAGEHASLGRLPDGTDTHNSVQFDGGTVGTLVVSDMTGAAAPRVVVGPKTGYPYPPTGTHVSAVALQRPGWVAVSVVGATSGKGVLDQELLLADTAAGGKVCRVGHHRSWADHGQHDYWAEPHAVISPSGTRVLFGSDWGNGNSVDTYVVELPSYRR</sequence>
<evidence type="ECO:0000256" key="1">
    <source>
        <dbReference type="SAM" id="SignalP"/>
    </source>
</evidence>
<keyword evidence="1" id="KW-0732">Signal</keyword>
<feature type="signal peptide" evidence="1">
    <location>
        <begin position="1"/>
        <end position="29"/>
    </location>
</feature>
<keyword evidence="3" id="KW-1185">Reference proteome</keyword>
<accession>A0ABU9BME8</accession>
<dbReference type="Gene3D" id="2.130.10.10">
    <property type="entry name" value="YVTN repeat-like/Quinoprotein amine dehydrogenase"/>
    <property type="match status" value="1"/>
</dbReference>
<gene>
    <name evidence="2" type="ORF">AACH06_05485</name>
</gene>
<evidence type="ECO:0008006" key="4">
    <source>
        <dbReference type="Google" id="ProtNLM"/>
    </source>
</evidence>
<comment type="caution">
    <text evidence="2">The sequence shown here is derived from an EMBL/GenBank/DDBJ whole genome shotgun (WGS) entry which is preliminary data.</text>
</comment>
<dbReference type="InterPro" id="IPR015943">
    <property type="entry name" value="WD40/YVTN_repeat-like_dom_sf"/>
</dbReference>
<dbReference type="SUPFAM" id="SSF82171">
    <property type="entry name" value="DPP6 N-terminal domain-like"/>
    <property type="match status" value="1"/>
</dbReference>
<organism evidence="2 3">
    <name type="scientific">Ideonella lacteola</name>
    <dbReference type="NCBI Taxonomy" id="2984193"/>
    <lineage>
        <taxon>Bacteria</taxon>
        <taxon>Pseudomonadati</taxon>
        <taxon>Pseudomonadota</taxon>
        <taxon>Betaproteobacteria</taxon>
        <taxon>Burkholderiales</taxon>
        <taxon>Sphaerotilaceae</taxon>
        <taxon>Ideonella</taxon>
    </lineage>
</organism>
<proteinExistence type="predicted"/>
<name>A0ABU9BME8_9BURK</name>
<feature type="chain" id="PRO_5046238093" description="Oligogalacturonate lyase domain-containing protein" evidence="1">
    <location>
        <begin position="30"/>
        <end position="411"/>
    </location>
</feature>
<protein>
    <recommendedName>
        <fullName evidence="4">Oligogalacturonate lyase domain-containing protein</fullName>
    </recommendedName>
</protein>
<evidence type="ECO:0000313" key="3">
    <source>
        <dbReference type="Proteomes" id="UP001371218"/>
    </source>
</evidence>
<dbReference type="RefSeq" id="WP_341424617.1">
    <property type="nucleotide sequence ID" value="NZ_JBBUTG010000002.1"/>
</dbReference>
<dbReference type="Proteomes" id="UP001371218">
    <property type="component" value="Unassembled WGS sequence"/>
</dbReference>
<dbReference type="EMBL" id="JBBUTG010000002">
    <property type="protein sequence ID" value="MEK8030269.1"/>
    <property type="molecule type" value="Genomic_DNA"/>
</dbReference>
<evidence type="ECO:0000313" key="2">
    <source>
        <dbReference type="EMBL" id="MEK8030269.1"/>
    </source>
</evidence>
<reference evidence="2 3" key="1">
    <citation type="submission" date="2024-04" db="EMBL/GenBank/DDBJ databases">
        <title>Novel species of the genus Ideonella isolated from streams.</title>
        <authorList>
            <person name="Lu H."/>
        </authorList>
    </citation>
    <scope>NUCLEOTIDE SEQUENCE [LARGE SCALE GENOMIC DNA]</scope>
    <source>
        <strain evidence="2 3">DXS29W</strain>
    </source>
</reference>